<feature type="signal peptide" evidence="4">
    <location>
        <begin position="1"/>
        <end position="15"/>
    </location>
</feature>
<dbReference type="InterPro" id="IPR029058">
    <property type="entry name" value="AB_hydrolase_fold"/>
</dbReference>
<evidence type="ECO:0000313" key="7">
    <source>
        <dbReference type="Proteomes" id="UP000504638"/>
    </source>
</evidence>
<keyword evidence="2 3" id="KW-0378">Hydrolase</keyword>
<sequence length="591" mass="63175">MLLKRITLLASVASSSPVQLGTPFDRRQVLPTVELPYGTWRASRYDSANDIYTFKNIRFAATPTGDLRFTAPAPPQPNSTIQDGSYGFSCISSSTRRLGGSTNGPSRLGGLTGVPRVVPQGEDCLFLDVYAPSRALNGTEKFSVVFWIYGGAYVGGSKDGIYDGTPLIKSAGGNLVFVAANYRLAAYGFLGGSTMERDGTPNAGFYDQQFALQWVQDHISKFGGDPNNVSVWGESAGGGSIMHQLTANGGNGKALFKRAVIQSPAFQTLHDRQGQIETTYKAFEEAAGCAGRGLTCLRNANTSTINSAQSIVMQNAVEGTFGFGPVADGKFVRQLPALELASGNFFKDMESLIVSHVFDEASMFVPAGISQDRDIDTFLTSVFPGLDIIRDVVLRRYPPSGSAGVGYPDARGRIQALIRDSTFVCNVRFISAAYACQNCTTPSSSVYNVQYSRSPGTHGSDVLATFFNPSGELSRLSTLDPSLASFAASYQSYLTSHAMTGDPNTYRLPNSTASWPEVTVEPTLRNVLDAGNPGFSLISDNQTTADVCDFWLDIQAAMTSLGGYAPPDSVVENPFTNIISVADASANFVIV</sequence>
<evidence type="ECO:0000259" key="5">
    <source>
        <dbReference type="Pfam" id="PF00135"/>
    </source>
</evidence>
<evidence type="ECO:0000256" key="4">
    <source>
        <dbReference type="SAM" id="SignalP"/>
    </source>
</evidence>
<dbReference type="Proteomes" id="UP000504638">
    <property type="component" value="Unplaced"/>
</dbReference>
<dbReference type="GeneID" id="54418383"/>
<feature type="domain" description="Carboxylesterase type B" evidence="5">
    <location>
        <begin position="31"/>
        <end position="535"/>
    </location>
</feature>
<keyword evidence="4" id="KW-0732">Signal</keyword>
<protein>
    <recommendedName>
        <fullName evidence="3">Carboxylic ester hydrolase</fullName>
        <ecNumber evidence="3">3.1.1.-</ecNumber>
    </recommendedName>
</protein>
<keyword evidence="7" id="KW-1185">Reference proteome</keyword>
<evidence type="ECO:0000256" key="1">
    <source>
        <dbReference type="ARBA" id="ARBA00005964"/>
    </source>
</evidence>
<name>A0A6G1FQY3_9PEZI</name>
<evidence type="ECO:0000313" key="8">
    <source>
        <dbReference type="RefSeq" id="XP_033529703.1"/>
    </source>
</evidence>
<reference evidence="8" key="2">
    <citation type="submission" date="2020-04" db="EMBL/GenBank/DDBJ databases">
        <authorList>
            <consortium name="NCBI Genome Project"/>
        </authorList>
    </citation>
    <scope>NUCLEOTIDE SEQUENCE</scope>
    <source>
        <strain evidence="8">CBS 781.70</strain>
    </source>
</reference>
<comment type="similarity">
    <text evidence="1 3">Belongs to the type-B carboxylesterase/lipase family.</text>
</comment>
<evidence type="ECO:0000256" key="2">
    <source>
        <dbReference type="ARBA" id="ARBA00022801"/>
    </source>
</evidence>
<dbReference type="AlphaFoldDB" id="A0A6G1FQY3"/>
<reference evidence="8" key="3">
    <citation type="submission" date="2025-04" db="UniProtKB">
        <authorList>
            <consortium name="RefSeq"/>
        </authorList>
    </citation>
    <scope>IDENTIFICATION</scope>
    <source>
        <strain evidence="8">CBS 781.70</strain>
    </source>
</reference>
<dbReference type="PROSITE" id="PS00122">
    <property type="entry name" value="CARBOXYLESTERASE_B_1"/>
    <property type="match status" value="1"/>
</dbReference>
<organism evidence="6">
    <name type="scientific">Eremomyces bilateralis CBS 781.70</name>
    <dbReference type="NCBI Taxonomy" id="1392243"/>
    <lineage>
        <taxon>Eukaryota</taxon>
        <taxon>Fungi</taxon>
        <taxon>Dikarya</taxon>
        <taxon>Ascomycota</taxon>
        <taxon>Pezizomycotina</taxon>
        <taxon>Dothideomycetes</taxon>
        <taxon>Dothideomycetes incertae sedis</taxon>
        <taxon>Eremomycetales</taxon>
        <taxon>Eremomycetaceae</taxon>
        <taxon>Eremomyces</taxon>
    </lineage>
</organism>
<dbReference type="InterPro" id="IPR019819">
    <property type="entry name" value="Carboxylesterase_B_CS"/>
</dbReference>
<evidence type="ECO:0000313" key="6">
    <source>
        <dbReference type="EMBL" id="KAF1808072.1"/>
    </source>
</evidence>
<dbReference type="PANTHER" id="PTHR11559">
    <property type="entry name" value="CARBOXYLESTERASE"/>
    <property type="match status" value="1"/>
</dbReference>
<dbReference type="Gene3D" id="3.40.50.1820">
    <property type="entry name" value="alpha/beta hydrolase"/>
    <property type="match status" value="1"/>
</dbReference>
<gene>
    <name evidence="6 8" type="ORF">P152DRAFT_444576</name>
</gene>
<dbReference type="PROSITE" id="PS00941">
    <property type="entry name" value="CARBOXYLESTERASE_B_2"/>
    <property type="match status" value="1"/>
</dbReference>
<accession>A0A6G1FQY3</accession>
<evidence type="ECO:0000256" key="3">
    <source>
        <dbReference type="RuleBase" id="RU361235"/>
    </source>
</evidence>
<dbReference type="InterPro" id="IPR019826">
    <property type="entry name" value="Carboxylesterase_B_AS"/>
</dbReference>
<dbReference type="InterPro" id="IPR050309">
    <property type="entry name" value="Type-B_Carboxylest/Lipase"/>
</dbReference>
<dbReference type="InterPro" id="IPR002018">
    <property type="entry name" value="CarbesteraseB"/>
</dbReference>
<dbReference type="SUPFAM" id="SSF53474">
    <property type="entry name" value="alpha/beta-Hydrolases"/>
    <property type="match status" value="1"/>
</dbReference>
<dbReference type="Pfam" id="PF00135">
    <property type="entry name" value="COesterase"/>
    <property type="match status" value="1"/>
</dbReference>
<dbReference type="GO" id="GO:0016787">
    <property type="term" value="F:hydrolase activity"/>
    <property type="evidence" value="ECO:0007669"/>
    <property type="project" value="UniProtKB-KW"/>
</dbReference>
<dbReference type="EC" id="3.1.1.-" evidence="3"/>
<dbReference type="RefSeq" id="XP_033529703.1">
    <property type="nucleotide sequence ID" value="XM_033677813.1"/>
</dbReference>
<dbReference type="EMBL" id="ML975192">
    <property type="protein sequence ID" value="KAF1808072.1"/>
    <property type="molecule type" value="Genomic_DNA"/>
</dbReference>
<proteinExistence type="inferred from homology"/>
<reference evidence="6 8" key="1">
    <citation type="submission" date="2020-01" db="EMBL/GenBank/DDBJ databases">
        <authorList>
            <consortium name="DOE Joint Genome Institute"/>
            <person name="Haridas S."/>
            <person name="Albert R."/>
            <person name="Binder M."/>
            <person name="Bloem J."/>
            <person name="Labutti K."/>
            <person name="Salamov A."/>
            <person name="Andreopoulos B."/>
            <person name="Baker S.E."/>
            <person name="Barry K."/>
            <person name="Bills G."/>
            <person name="Bluhm B.H."/>
            <person name="Cannon C."/>
            <person name="Castanera R."/>
            <person name="Culley D.E."/>
            <person name="Daum C."/>
            <person name="Ezra D."/>
            <person name="Gonzalez J.B."/>
            <person name="Henrissat B."/>
            <person name="Kuo A."/>
            <person name="Liang C."/>
            <person name="Lipzen A."/>
            <person name="Lutzoni F."/>
            <person name="Magnuson J."/>
            <person name="Mondo S."/>
            <person name="Nolan M."/>
            <person name="Ohm R."/>
            <person name="Pangilinan J."/>
            <person name="Park H.-J."/>
            <person name="Ramirez L."/>
            <person name="Alfaro M."/>
            <person name="Sun H."/>
            <person name="Tritt A."/>
            <person name="Yoshinaga Y."/>
            <person name="Zwiers L.-H."/>
            <person name="Turgeon B.G."/>
            <person name="Goodwin S.B."/>
            <person name="Spatafora J.W."/>
            <person name="Crous P.W."/>
            <person name="Grigoriev I.V."/>
        </authorList>
    </citation>
    <scope>NUCLEOTIDE SEQUENCE</scope>
    <source>
        <strain evidence="6 8">CBS 781.70</strain>
    </source>
</reference>
<feature type="chain" id="PRO_5044631517" description="Carboxylic ester hydrolase" evidence="4">
    <location>
        <begin position="16"/>
        <end position="591"/>
    </location>
</feature>
<dbReference type="OrthoDB" id="408631at2759"/>